<evidence type="ECO:0000313" key="7">
    <source>
        <dbReference type="EMBL" id="KFI69370.1"/>
    </source>
</evidence>
<keyword evidence="8" id="KW-1185">Reference proteome</keyword>
<keyword evidence="4" id="KW-0288">FMN</keyword>
<dbReference type="Proteomes" id="UP000029052">
    <property type="component" value="Unassembled WGS sequence"/>
</dbReference>
<evidence type="ECO:0000256" key="2">
    <source>
        <dbReference type="ARBA" id="ARBA00007118"/>
    </source>
</evidence>
<gene>
    <name evidence="7" type="ORF">BMAGN_1146</name>
</gene>
<evidence type="ECO:0000313" key="8">
    <source>
        <dbReference type="Proteomes" id="UP000029052"/>
    </source>
</evidence>
<dbReference type="CDD" id="cd02062">
    <property type="entry name" value="Nitro_FMN_reductase"/>
    <property type="match status" value="1"/>
</dbReference>
<dbReference type="Gene3D" id="3.40.109.10">
    <property type="entry name" value="NADH Oxidase"/>
    <property type="match status" value="1"/>
</dbReference>
<comment type="caution">
    <text evidence="7">The sequence shown here is derived from an EMBL/GenBank/DDBJ whole genome shotgun (WGS) entry which is preliminary data.</text>
</comment>
<comment type="cofactor">
    <cofactor evidence="1">
        <name>FMN</name>
        <dbReference type="ChEBI" id="CHEBI:58210"/>
    </cofactor>
</comment>
<keyword evidence="5" id="KW-0560">Oxidoreductase</keyword>
<dbReference type="STRING" id="1692.BMAGN_1146"/>
<dbReference type="eggNOG" id="COG0778">
    <property type="taxonomic scope" value="Bacteria"/>
</dbReference>
<sequence>METFDALLTRQSCRNFTNEPVSEQDLAKIIAAANNAPVGMAMFDCLRLTVIQDPNILLGLEETVLNINPNFTREHPLFNAPLAIVVSTKDVEGPYALMHKLSGACVMENMMVEAADLGLGSCYLMGAASVIAQSPEFMEQIGLPEGFTPMSIAIVGHSAQPLAKRQPVNDKIVCDFC</sequence>
<dbReference type="PANTHER" id="PTHR43673:SF2">
    <property type="entry name" value="NITROREDUCTASE"/>
    <property type="match status" value="1"/>
</dbReference>
<proteinExistence type="inferred from homology"/>
<evidence type="ECO:0000256" key="5">
    <source>
        <dbReference type="ARBA" id="ARBA00023002"/>
    </source>
</evidence>
<name>A0A087BEC0_9BIFI</name>
<evidence type="ECO:0000256" key="3">
    <source>
        <dbReference type="ARBA" id="ARBA00022630"/>
    </source>
</evidence>
<dbReference type="InterPro" id="IPR000415">
    <property type="entry name" value="Nitroreductase-like"/>
</dbReference>
<keyword evidence="3" id="KW-0285">Flavoprotein</keyword>
<accession>A0A087BEC0</accession>
<evidence type="ECO:0000259" key="6">
    <source>
        <dbReference type="Pfam" id="PF00881"/>
    </source>
</evidence>
<organism evidence="7 8">
    <name type="scientific">Bifidobacterium magnum</name>
    <dbReference type="NCBI Taxonomy" id="1692"/>
    <lineage>
        <taxon>Bacteria</taxon>
        <taxon>Bacillati</taxon>
        <taxon>Actinomycetota</taxon>
        <taxon>Actinomycetes</taxon>
        <taxon>Bifidobacteriales</taxon>
        <taxon>Bifidobacteriaceae</taxon>
        <taxon>Bifidobacterium</taxon>
    </lineage>
</organism>
<evidence type="ECO:0000256" key="1">
    <source>
        <dbReference type="ARBA" id="ARBA00001917"/>
    </source>
</evidence>
<dbReference type="AlphaFoldDB" id="A0A087BEC0"/>
<dbReference type="Pfam" id="PF00881">
    <property type="entry name" value="Nitroreductase"/>
    <property type="match status" value="1"/>
</dbReference>
<dbReference type="EMBL" id="JGZB01000002">
    <property type="protein sequence ID" value="KFI69370.1"/>
    <property type="molecule type" value="Genomic_DNA"/>
</dbReference>
<dbReference type="InterPro" id="IPR029479">
    <property type="entry name" value="Nitroreductase"/>
</dbReference>
<reference evidence="7 8" key="1">
    <citation type="submission" date="2014-03" db="EMBL/GenBank/DDBJ databases">
        <title>Genomics of Bifidobacteria.</title>
        <authorList>
            <person name="Ventura M."/>
            <person name="Milani C."/>
            <person name="Lugli G.A."/>
        </authorList>
    </citation>
    <scope>NUCLEOTIDE SEQUENCE [LARGE SCALE GENOMIC DNA]</scope>
    <source>
        <strain evidence="7 8">LMG 11591</strain>
    </source>
</reference>
<dbReference type="RefSeq" id="WP_022859750.1">
    <property type="nucleotide sequence ID" value="NZ_JGZB01000002.1"/>
</dbReference>
<dbReference type="GO" id="GO:0016491">
    <property type="term" value="F:oxidoreductase activity"/>
    <property type="evidence" value="ECO:0007669"/>
    <property type="project" value="UniProtKB-KW"/>
</dbReference>
<dbReference type="PANTHER" id="PTHR43673">
    <property type="entry name" value="NAD(P)H NITROREDUCTASE YDGI-RELATED"/>
    <property type="match status" value="1"/>
</dbReference>
<evidence type="ECO:0000256" key="4">
    <source>
        <dbReference type="ARBA" id="ARBA00022643"/>
    </source>
</evidence>
<feature type="domain" description="Nitroreductase" evidence="6">
    <location>
        <begin position="9"/>
        <end position="157"/>
    </location>
</feature>
<dbReference type="SUPFAM" id="SSF55469">
    <property type="entry name" value="FMN-dependent nitroreductase-like"/>
    <property type="match status" value="1"/>
</dbReference>
<comment type="similarity">
    <text evidence="2">Belongs to the nitroreductase family.</text>
</comment>
<protein>
    <submittedName>
        <fullName evidence="7">Nitroreductase</fullName>
    </submittedName>
</protein>